<protein>
    <submittedName>
        <fullName evidence="1">Glycerol-3-phosphatase</fullName>
    </submittedName>
</protein>
<dbReference type="EMBL" id="CP013071">
    <property type="protein sequence ID" value="APL96487.1"/>
    <property type="molecule type" value="Genomic_DNA"/>
</dbReference>
<organism evidence="1 2">
    <name type="scientific">Sphingobium indicum (strain DSM 16412 / CCM 7286 / MTCC 6364 / B90A)</name>
    <dbReference type="NCBI Taxonomy" id="861109"/>
    <lineage>
        <taxon>Bacteria</taxon>
        <taxon>Pseudomonadati</taxon>
        <taxon>Pseudomonadota</taxon>
        <taxon>Alphaproteobacteria</taxon>
        <taxon>Sphingomonadales</taxon>
        <taxon>Sphingomonadaceae</taxon>
        <taxon>Sphingobium</taxon>
    </lineage>
</organism>
<dbReference type="SFLD" id="SFLDS00003">
    <property type="entry name" value="Haloacid_Dehalogenase"/>
    <property type="match status" value="1"/>
</dbReference>
<dbReference type="InterPro" id="IPR023198">
    <property type="entry name" value="PGP-like_dom2"/>
</dbReference>
<dbReference type="InterPro" id="IPR006439">
    <property type="entry name" value="HAD-SF_hydro_IA"/>
</dbReference>
<dbReference type="InterPro" id="IPR023214">
    <property type="entry name" value="HAD_sf"/>
</dbReference>
<gene>
    <name evidence="1" type="ORF">SIDU_17695</name>
</gene>
<dbReference type="SFLD" id="SFLDG01129">
    <property type="entry name" value="C1.5:_HAD__Beta-PGM__Phosphata"/>
    <property type="match status" value="1"/>
</dbReference>
<dbReference type="Gene3D" id="1.10.150.240">
    <property type="entry name" value="Putative phosphatase, domain 2"/>
    <property type="match status" value="1"/>
</dbReference>
<dbReference type="Pfam" id="PF00702">
    <property type="entry name" value="Hydrolase"/>
    <property type="match status" value="1"/>
</dbReference>
<dbReference type="SUPFAM" id="SSF56784">
    <property type="entry name" value="HAD-like"/>
    <property type="match status" value="1"/>
</dbReference>
<name>A0A1L5BUG5_SPHIB</name>
<dbReference type="Gene3D" id="3.40.50.1000">
    <property type="entry name" value="HAD superfamily/HAD-like"/>
    <property type="match status" value="1"/>
</dbReference>
<keyword evidence="1" id="KW-0614">Plasmid</keyword>
<dbReference type="NCBIfam" id="TIGR01509">
    <property type="entry name" value="HAD-SF-IA-v3"/>
    <property type="match status" value="1"/>
</dbReference>
<geneLocation type="plasmid" evidence="1 2">
    <name>pSRL1</name>
</geneLocation>
<proteinExistence type="predicted"/>
<dbReference type="AlphaFoldDB" id="A0A1L5BUG5"/>
<dbReference type="PANTHER" id="PTHR43481:SF4">
    <property type="entry name" value="GLYCEROL-1-PHOSPHATE PHOSPHOHYDROLASE 1-RELATED"/>
    <property type="match status" value="1"/>
</dbReference>
<dbReference type="NCBIfam" id="TIGR01549">
    <property type="entry name" value="HAD-SF-IA-v1"/>
    <property type="match status" value="1"/>
</dbReference>
<dbReference type="PANTHER" id="PTHR43481">
    <property type="entry name" value="FRUCTOSE-1-PHOSPHATE PHOSPHATASE"/>
    <property type="match status" value="1"/>
</dbReference>
<dbReference type="RefSeq" id="WP_007688136.1">
    <property type="nucleotide sequence ID" value="NZ_CP013071.1"/>
</dbReference>
<dbReference type="InterPro" id="IPR051806">
    <property type="entry name" value="HAD-like_SPP"/>
</dbReference>
<dbReference type="PROSITE" id="PS01228">
    <property type="entry name" value="COF_1"/>
    <property type="match status" value="1"/>
</dbReference>
<dbReference type="KEGG" id="sinb:SIDU_17695"/>
<accession>A0A1L5BUG5</accession>
<sequence>MTTLMEHRSVDAVLLDMDGTILNSIKAAERVWGEWALRHGLDVDAFLPTVHGVQSVETIRRLGLPGVDPVAEAALVTQAEIDAVEGIEAIEGAAAFLAALADCRWAVVTSAPRRLAQRRIRAAGLPAPPLLIAAEDVERGKPAPDCFHLAAERLGTRADRCLVIEDSVAGIMAAERAGASILVVAATHHRPMETRHPVIIDYRGLGATPDSGGAVRIGPMG</sequence>
<dbReference type="InterPro" id="IPR036412">
    <property type="entry name" value="HAD-like_sf"/>
</dbReference>
<evidence type="ECO:0000313" key="2">
    <source>
        <dbReference type="Proteomes" id="UP000004550"/>
    </source>
</evidence>
<reference evidence="1 2" key="1">
    <citation type="journal article" date="2012" name="J. Bacteriol.">
        <title>Genome sequence of Sphingobium indicum B90A, a hexachlorocyclohexane-degrading bacterium.</title>
        <authorList>
            <person name="Anand S."/>
            <person name="Sangwan N."/>
            <person name="Lata P."/>
            <person name="Kaur J."/>
            <person name="Dua A."/>
            <person name="Singh A.K."/>
            <person name="Verma M."/>
            <person name="Kaur J."/>
            <person name="Khurana J.P."/>
            <person name="Khurana P."/>
            <person name="Mathur S."/>
            <person name="Lal R."/>
        </authorList>
    </citation>
    <scope>NUCLEOTIDE SEQUENCE [LARGE SCALE GENOMIC DNA]</scope>
    <source>
        <strain evidence="2">DSM 16412 / CCM 7286 / MTCC 6364 / B90A</strain>
        <plasmid evidence="1">pSRL1</plasmid>
    </source>
</reference>
<dbReference type="Proteomes" id="UP000004550">
    <property type="component" value="Plasmid pSRL1"/>
</dbReference>
<evidence type="ECO:0000313" key="1">
    <source>
        <dbReference type="EMBL" id="APL96487.1"/>
    </source>
</evidence>
<dbReference type="GO" id="GO:0050308">
    <property type="term" value="F:sugar-phosphatase activity"/>
    <property type="evidence" value="ECO:0007669"/>
    <property type="project" value="TreeGrafter"/>
</dbReference>